<dbReference type="PATRIC" id="fig|568816.4.peg.2040"/>
<accession>G4Q5D1</accession>
<evidence type="ECO:0008006" key="4">
    <source>
        <dbReference type="Google" id="ProtNLM"/>
    </source>
</evidence>
<evidence type="ECO:0000313" key="2">
    <source>
        <dbReference type="EMBL" id="AEQ23309.1"/>
    </source>
</evidence>
<keyword evidence="1" id="KW-0812">Transmembrane</keyword>
<evidence type="ECO:0000256" key="1">
    <source>
        <dbReference type="SAM" id="Phobius"/>
    </source>
</evidence>
<dbReference type="eggNOG" id="ENOG5033VAU">
    <property type="taxonomic scope" value="Bacteria"/>
</dbReference>
<dbReference type="STRING" id="568816.Acin_2109"/>
<protein>
    <recommendedName>
        <fullName evidence="4">DUF3137 domain-containing protein</fullName>
    </recommendedName>
</protein>
<dbReference type="InParanoid" id="G4Q5D1"/>
<feature type="transmembrane region" description="Helical" evidence="1">
    <location>
        <begin position="34"/>
        <end position="67"/>
    </location>
</feature>
<dbReference type="KEGG" id="ain:Acin_2109"/>
<sequence>MWFPLRNQIMTEREPKEIIQALINEYKTYKKASFLIIPILAIAAAATFFNRVLSLVLLAAAVIYQIFYLRKKQKNYLASVTRENLLLTTAKKLHSDAPLPQSGGEITAATIHEAELITLSDDKAKPYFAQGMSGTYKDVPISVCDATLPCFFKLKEKGKKRIHMNSGAWFHLTLPKKTDLDFRLLQKDSFPTPMRLAFFEAQPQLINLKVPDIRLNKDFALYGKVGKATLSGPFLDALKELSDYTPGRIAISVRKNQMDVFLRGRFFAMPITVRTAPSEKLLTFDPMPELDKIVHLASLLVNEKTAR</sequence>
<dbReference type="Proteomes" id="UP000007093">
    <property type="component" value="Chromosome"/>
</dbReference>
<reference evidence="2 3" key="1">
    <citation type="journal article" date="2011" name="J. Bacteriol.">
        <title>Complete genome sequence of Acidaminococcus intestini RYC-MR95, a Gram-negative bacterium from the phylum Firmicutes.</title>
        <authorList>
            <person name="D'Auria G."/>
            <person name="Galan J.C."/>
            <person name="Rodriguez-Alcayna M."/>
            <person name="Moya A."/>
            <person name="Baquero F."/>
            <person name="Latorre A."/>
        </authorList>
    </citation>
    <scope>NUCLEOTIDE SEQUENCE [LARGE SCALE GENOMIC DNA]</scope>
    <source>
        <strain evidence="2 3">RyC-MR95</strain>
    </source>
</reference>
<dbReference type="AlphaFoldDB" id="G4Q5D1"/>
<name>G4Q5D1_ACIIR</name>
<keyword evidence="3" id="KW-1185">Reference proteome</keyword>
<keyword evidence="1" id="KW-1133">Transmembrane helix</keyword>
<gene>
    <name evidence="2" type="ordered locus">Acin_2109</name>
</gene>
<evidence type="ECO:0000313" key="3">
    <source>
        <dbReference type="Proteomes" id="UP000007093"/>
    </source>
</evidence>
<dbReference type="EMBL" id="CP003058">
    <property type="protein sequence ID" value="AEQ23309.1"/>
    <property type="molecule type" value="Genomic_DNA"/>
</dbReference>
<dbReference type="HOGENOM" id="CLU_978772_0_0_9"/>
<keyword evidence="1" id="KW-0472">Membrane</keyword>
<proteinExistence type="predicted"/>
<organism evidence="2 3">
    <name type="scientific">Acidaminococcus intestini (strain RyC-MR95)</name>
    <dbReference type="NCBI Taxonomy" id="568816"/>
    <lineage>
        <taxon>Bacteria</taxon>
        <taxon>Bacillati</taxon>
        <taxon>Bacillota</taxon>
        <taxon>Negativicutes</taxon>
        <taxon>Acidaminococcales</taxon>
        <taxon>Acidaminococcaceae</taxon>
        <taxon>Acidaminococcus</taxon>
    </lineage>
</organism>